<organism evidence="6 7">
    <name type="scientific">Azospirillum himalayense</name>
    <dbReference type="NCBI Taxonomy" id="654847"/>
    <lineage>
        <taxon>Bacteria</taxon>
        <taxon>Pseudomonadati</taxon>
        <taxon>Pseudomonadota</taxon>
        <taxon>Alphaproteobacteria</taxon>
        <taxon>Rhodospirillales</taxon>
        <taxon>Azospirillaceae</taxon>
        <taxon>Azospirillum</taxon>
    </lineage>
</organism>
<dbReference type="PROSITE" id="PS51077">
    <property type="entry name" value="HTH_ICLR"/>
    <property type="match status" value="1"/>
</dbReference>
<name>A0ABW0GH92_9PROT</name>
<dbReference type="SMART" id="SM00346">
    <property type="entry name" value="HTH_ICLR"/>
    <property type="match status" value="1"/>
</dbReference>
<dbReference type="EMBL" id="JBHSLC010000122">
    <property type="protein sequence ID" value="MFC5360169.1"/>
    <property type="molecule type" value="Genomic_DNA"/>
</dbReference>
<dbReference type="PANTHER" id="PTHR30136">
    <property type="entry name" value="HELIX-TURN-HELIX TRANSCRIPTIONAL REGULATOR, ICLR FAMILY"/>
    <property type="match status" value="1"/>
</dbReference>
<comment type="caution">
    <text evidence="6">The sequence shown here is derived from an EMBL/GenBank/DDBJ whole genome shotgun (WGS) entry which is preliminary data.</text>
</comment>
<dbReference type="Proteomes" id="UP001596166">
    <property type="component" value="Unassembled WGS sequence"/>
</dbReference>
<dbReference type="Gene3D" id="3.30.450.40">
    <property type="match status" value="1"/>
</dbReference>
<keyword evidence="3" id="KW-0804">Transcription</keyword>
<evidence type="ECO:0000256" key="3">
    <source>
        <dbReference type="ARBA" id="ARBA00023163"/>
    </source>
</evidence>
<dbReference type="InterPro" id="IPR014757">
    <property type="entry name" value="Tscrpt_reg_IclR_C"/>
</dbReference>
<protein>
    <submittedName>
        <fullName evidence="6">IclR family transcriptional regulator</fullName>
    </submittedName>
</protein>
<dbReference type="InterPro" id="IPR029016">
    <property type="entry name" value="GAF-like_dom_sf"/>
</dbReference>
<dbReference type="Pfam" id="PF09339">
    <property type="entry name" value="HTH_IclR"/>
    <property type="match status" value="1"/>
</dbReference>
<evidence type="ECO:0000259" key="4">
    <source>
        <dbReference type="PROSITE" id="PS51077"/>
    </source>
</evidence>
<keyword evidence="1" id="KW-0805">Transcription regulation</keyword>
<reference evidence="7" key="1">
    <citation type="journal article" date="2019" name="Int. J. Syst. Evol. Microbiol.">
        <title>The Global Catalogue of Microorganisms (GCM) 10K type strain sequencing project: providing services to taxonomists for standard genome sequencing and annotation.</title>
        <authorList>
            <consortium name="The Broad Institute Genomics Platform"/>
            <consortium name="The Broad Institute Genome Sequencing Center for Infectious Disease"/>
            <person name="Wu L."/>
            <person name="Ma J."/>
        </authorList>
    </citation>
    <scope>NUCLEOTIDE SEQUENCE [LARGE SCALE GENOMIC DNA]</scope>
    <source>
        <strain evidence="7">CCUG 58760</strain>
    </source>
</reference>
<dbReference type="PANTHER" id="PTHR30136:SF38">
    <property type="entry name" value="TRANSCRIPTIONAL REGULATOR"/>
    <property type="match status" value="1"/>
</dbReference>
<dbReference type="InterPro" id="IPR036390">
    <property type="entry name" value="WH_DNA-bd_sf"/>
</dbReference>
<feature type="domain" description="IclR-ED" evidence="5">
    <location>
        <begin position="78"/>
        <end position="261"/>
    </location>
</feature>
<keyword evidence="2" id="KW-0238">DNA-binding</keyword>
<dbReference type="Gene3D" id="1.10.10.10">
    <property type="entry name" value="Winged helix-like DNA-binding domain superfamily/Winged helix DNA-binding domain"/>
    <property type="match status" value="1"/>
</dbReference>
<gene>
    <name evidence="6" type="ORF">ACFPMG_34775</name>
</gene>
<proteinExistence type="predicted"/>
<dbReference type="SUPFAM" id="SSF46785">
    <property type="entry name" value="Winged helix' DNA-binding domain"/>
    <property type="match status" value="1"/>
</dbReference>
<sequence length="266" mass="29104">MTDIDTVKEAGQEKSAAPALTKGFSILELVASEPGLGFAAIRSRLGLPNSSCHHLISTLCQLGALQLRSDRGYILGLRLLELGTMAAGQRQIDHHALPFLRTLAQETQLTCHLGVLEGHAAIYLMKVEGQREIRVNTWVGKRLSLHSSSLGKVLLASLPEPELEEMLRHIEWRAKCPNTLTDPERFRAHLREVRHRGWALDNEEDLLNIRCVAAPVNDAQGKVVAAISAVGTVLDISPERLDALAGQVCATAQDISHELGYPERGK</sequence>
<dbReference type="PROSITE" id="PS51078">
    <property type="entry name" value="ICLR_ED"/>
    <property type="match status" value="1"/>
</dbReference>
<dbReference type="SUPFAM" id="SSF55781">
    <property type="entry name" value="GAF domain-like"/>
    <property type="match status" value="1"/>
</dbReference>
<evidence type="ECO:0000256" key="1">
    <source>
        <dbReference type="ARBA" id="ARBA00023015"/>
    </source>
</evidence>
<dbReference type="Pfam" id="PF01614">
    <property type="entry name" value="IclR_C"/>
    <property type="match status" value="1"/>
</dbReference>
<evidence type="ECO:0000259" key="5">
    <source>
        <dbReference type="PROSITE" id="PS51078"/>
    </source>
</evidence>
<evidence type="ECO:0000313" key="7">
    <source>
        <dbReference type="Proteomes" id="UP001596166"/>
    </source>
</evidence>
<dbReference type="InterPro" id="IPR036388">
    <property type="entry name" value="WH-like_DNA-bd_sf"/>
</dbReference>
<dbReference type="InterPro" id="IPR005471">
    <property type="entry name" value="Tscrpt_reg_IclR_N"/>
</dbReference>
<feature type="domain" description="HTH iclR-type" evidence="4">
    <location>
        <begin position="17"/>
        <end position="77"/>
    </location>
</feature>
<evidence type="ECO:0000313" key="6">
    <source>
        <dbReference type="EMBL" id="MFC5360169.1"/>
    </source>
</evidence>
<dbReference type="RefSeq" id="WP_377000677.1">
    <property type="nucleotide sequence ID" value="NZ_JBHSLC010000122.1"/>
</dbReference>
<evidence type="ECO:0000256" key="2">
    <source>
        <dbReference type="ARBA" id="ARBA00023125"/>
    </source>
</evidence>
<accession>A0ABW0GH92</accession>
<keyword evidence="7" id="KW-1185">Reference proteome</keyword>
<dbReference type="InterPro" id="IPR050707">
    <property type="entry name" value="HTH_MetabolicPath_Reg"/>
</dbReference>